<evidence type="ECO:0000313" key="1">
    <source>
        <dbReference type="EMBL" id="RZF43705.1"/>
    </source>
</evidence>
<dbReference type="GO" id="GO:0045332">
    <property type="term" value="P:phospholipid translocation"/>
    <property type="evidence" value="ECO:0007669"/>
    <property type="project" value="TreeGrafter"/>
</dbReference>
<reference evidence="1 2" key="1">
    <citation type="journal article" date="2017" name="Gigascience">
        <title>Genome sequence of the small brown planthopper, Laodelphax striatellus.</title>
        <authorList>
            <person name="Zhu J."/>
            <person name="Jiang F."/>
            <person name="Wang X."/>
            <person name="Yang P."/>
            <person name="Bao Y."/>
            <person name="Zhao W."/>
            <person name="Wang W."/>
            <person name="Lu H."/>
            <person name="Wang Q."/>
            <person name="Cui N."/>
            <person name="Li J."/>
            <person name="Chen X."/>
            <person name="Luo L."/>
            <person name="Yu J."/>
            <person name="Kang L."/>
            <person name="Cui F."/>
        </authorList>
    </citation>
    <scope>NUCLEOTIDE SEQUENCE [LARGE SCALE GENOMIC DNA]</scope>
    <source>
        <strain evidence="1">Lst14</strain>
    </source>
</reference>
<dbReference type="PANTHER" id="PTHR24092:SF190">
    <property type="entry name" value="PHOSPHOLIPID-TRANSPORTING ATPASE"/>
    <property type="match status" value="1"/>
</dbReference>
<dbReference type="PANTHER" id="PTHR24092">
    <property type="entry name" value="PROBABLE PHOSPHOLIPID-TRANSPORTING ATPASE"/>
    <property type="match status" value="1"/>
</dbReference>
<dbReference type="Gene3D" id="3.40.50.1000">
    <property type="entry name" value="HAD superfamily/HAD-like"/>
    <property type="match status" value="1"/>
</dbReference>
<dbReference type="SUPFAM" id="SSF56784">
    <property type="entry name" value="HAD-like"/>
    <property type="match status" value="1"/>
</dbReference>
<dbReference type="Proteomes" id="UP000291343">
    <property type="component" value="Unassembled WGS sequence"/>
</dbReference>
<organism evidence="1 2">
    <name type="scientific">Laodelphax striatellus</name>
    <name type="common">Small brown planthopper</name>
    <name type="synonym">Delphax striatella</name>
    <dbReference type="NCBI Taxonomy" id="195883"/>
    <lineage>
        <taxon>Eukaryota</taxon>
        <taxon>Metazoa</taxon>
        <taxon>Ecdysozoa</taxon>
        <taxon>Arthropoda</taxon>
        <taxon>Hexapoda</taxon>
        <taxon>Insecta</taxon>
        <taxon>Pterygota</taxon>
        <taxon>Neoptera</taxon>
        <taxon>Paraneoptera</taxon>
        <taxon>Hemiptera</taxon>
        <taxon>Auchenorrhyncha</taxon>
        <taxon>Fulgoroidea</taxon>
        <taxon>Delphacidae</taxon>
        <taxon>Criomorphinae</taxon>
        <taxon>Laodelphax</taxon>
    </lineage>
</organism>
<gene>
    <name evidence="1" type="ORF">LSTR_LSTR017412</name>
</gene>
<evidence type="ECO:0000313" key="2">
    <source>
        <dbReference type="Proteomes" id="UP000291343"/>
    </source>
</evidence>
<dbReference type="AlphaFoldDB" id="A0A482XCK8"/>
<keyword evidence="2" id="KW-1185">Reference proteome</keyword>
<accession>A0A482XCK8</accession>
<dbReference type="InParanoid" id="A0A482XCK8"/>
<protein>
    <submittedName>
        <fullName evidence="1">Uncharacterized protein</fullName>
    </submittedName>
</protein>
<dbReference type="GO" id="GO:0140326">
    <property type="term" value="F:ATPase-coupled intramembrane lipid transporter activity"/>
    <property type="evidence" value="ECO:0007669"/>
    <property type="project" value="TreeGrafter"/>
</dbReference>
<proteinExistence type="predicted"/>
<dbReference type="OrthoDB" id="377733at2759"/>
<dbReference type="EMBL" id="QKKF02012299">
    <property type="protein sequence ID" value="RZF43705.1"/>
    <property type="molecule type" value="Genomic_DNA"/>
</dbReference>
<dbReference type="GO" id="GO:0005802">
    <property type="term" value="C:trans-Golgi network"/>
    <property type="evidence" value="ECO:0007669"/>
    <property type="project" value="TreeGrafter"/>
</dbReference>
<dbReference type="GO" id="GO:0007030">
    <property type="term" value="P:Golgi organization"/>
    <property type="evidence" value="ECO:0007669"/>
    <property type="project" value="TreeGrafter"/>
</dbReference>
<dbReference type="InterPro" id="IPR023214">
    <property type="entry name" value="HAD_sf"/>
</dbReference>
<dbReference type="InterPro" id="IPR036412">
    <property type="entry name" value="HAD-like_sf"/>
</dbReference>
<sequence>MNEPVQLKFVLYSQKFAGEGLRTLCLAVRDLDETFFSQWKERHHEAVLSLGNRATAIEDKLQDGVQRAIANLSMAEIKIWVLTGDKQGGLIFVFSFHVDWCFF</sequence>
<dbReference type="STRING" id="195883.A0A482XCK8"/>
<dbReference type="GO" id="GO:0005886">
    <property type="term" value="C:plasma membrane"/>
    <property type="evidence" value="ECO:0007669"/>
    <property type="project" value="TreeGrafter"/>
</dbReference>
<comment type="caution">
    <text evidence="1">The sequence shown here is derived from an EMBL/GenBank/DDBJ whole genome shotgun (WGS) entry which is preliminary data.</text>
</comment>
<name>A0A482XCK8_LAOST</name>